<dbReference type="RefSeq" id="WP_179429336.1">
    <property type="nucleotide sequence ID" value="NZ_JACBZP010000001.1"/>
</dbReference>
<name>A0A7Z0D541_9MICO</name>
<organism evidence="3 4">
    <name type="scientific">Spelaeicoccus albus</name>
    <dbReference type="NCBI Taxonomy" id="1280376"/>
    <lineage>
        <taxon>Bacteria</taxon>
        <taxon>Bacillati</taxon>
        <taxon>Actinomycetota</taxon>
        <taxon>Actinomycetes</taxon>
        <taxon>Micrococcales</taxon>
        <taxon>Brevibacteriaceae</taxon>
        <taxon>Spelaeicoccus</taxon>
    </lineage>
</organism>
<feature type="region of interest" description="Disordered" evidence="1">
    <location>
        <begin position="1"/>
        <end position="23"/>
    </location>
</feature>
<dbReference type="AlphaFoldDB" id="A0A7Z0D541"/>
<accession>A0A7Z0D541</accession>
<keyword evidence="2" id="KW-1133">Transmembrane helix</keyword>
<proteinExistence type="predicted"/>
<feature type="compositionally biased region" description="Low complexity" evidence="1">
    <location>
        <begin position="10"/>
        <end position="23"/>
    </location>
</feature>
<evidence type="ECO:0000313" key="4">
    <source>
        <dbReference type="Proteomes" id="UP000539111"/>
    </source>
</evidence>
<gene>
    <name evidence="3" type="ORF">BJY26_003368</name>
</gene>
<keyword evidence="2" id="KW-0472">Membrane</keyword>
<evidence type="ECO:0000256" key="2">
    <source>
        <dbReference type="SAM" id="Phobius"/>
    </source>
</evidence>
<feature type="transmembrane region" description="Helical" evidence="2">
    <location>
        <begin position="33"/>
        <end position="58"/>
    </location>
</feature>
<comment type="caution">
    <text evidence="3">The sequence shown here is derived from an EMBL/GenBank/DDBJ whole genome shotgun (WGS) entry which is preliminary data.</text>
</comment>
<keyword evidence="2" id="KW-0812">Transmembrane</keyword>
<protein>
    <submittedName>
        <fullName evidence="3">Uncharacterized membrane protein HdeD (DUF308 family)</fullName>
    </submittedName>
</protein>
<keyword evidence="4" id="KW-1185">Reference proteome</keyword>
<reference evidence="3 4" key="1">
    <citation type="submission" date="2020-07" db="EMBL/GenBank/DDBJ databases">
        <title>Sequencing the genomes of 1000 actinobacteria strains.</title>
        <authorList>
            <person name="Klenk H.-P."/>
        </authorList>
    </citation>
    <scope>NUCLEOTIDE SEQUENCE [LARGE SCALE GENOMIC DNA]</scope>
    <source>
        <strain evidence="3 4">DSM 26341</strain>
    </source>
</reference>
<dbReference type="EMBL" id="JACBZP010000001">
    <property type="protein sequence ID" value="NYI69062.1"/>
    <property type="molecule type" value="Genomic_DNA"/>
</dbReference>
<evidence type="ECO:0000256" key="1">
    <source>
        <dbReference type="SAM" id="MobiDB-lite"/>
    </source>
</evidence>
<sequence length="90" mass="9203">MGNKPQSTPSGNSKGSSANAASSPTRAQQITGIVLGIFLCVAGVTIAVVSLTGVMPAGKSNSPITWVVSIVLVLLGVMWLIVGLRGQRKR</sequence>
<feature type="transmembrane region" description="Helical" evidence="2">
    <location>
        <begin position="64"/>
        <end position="84"/>
    </location>
</feature>
<dbReference type="Proteomes" id="UP000539111">
    <property type="component" value="Unassembled WGS sequence"/>
</dbReference>
<evidence type="ECO:0000313" key="3">
    <source>
        <dbReference type="EMBL" id="NYI69062.1"/>
    </source>
</evidence>